<dbReference type="InterPro" id="IPR039028">
    <property type="entry name" value="BCKD/PDK"/>
</dbReference>
<dbReference type="Gene3D" id="3.30.565.10">
    <property type="entry name" value="Histidine kinase-like ATPase, C-terminal domain"/>
    <property type="match status" value="1"/>
</dbReference>
<evidence type="ECO:0000256" key="7">
    <source>
        <dbReference type="RuleBase" id="RU366032"/>
    </source>
</evidence>
<dbReference type="InterPro" id="IPR018955">
    <property type="entry name" value="BCDHK/PDK_N"/>
</dbReference>
<keyword evidence="6 7" id="KW-0496">Mitochondrion</keyword>
<evidence type="ECO:0000256" key="3">
    <source>
        <dbReference type="ARBA" id="ARBA00022741"/>
    </source>
</evidence>
<dbReference type="GO" id="GO:0004740">
    <property type="term" value="F:pyruvate dehydrogenase (acetyl-transferring) kinase activity"/>
    <property type="evidence" value="ECO:0007669"/>
    <property type="project" value="TreeGrafter"/>
</dbReference>
<reference evidence="9 10" key="1">
    <citation type="submission" date="2016-03" db="EMBL/GenBank/DDBJ databases">
        <authorList>
            <person name="Devillers H."/>
        </authorList>
    </citation>
    <scope>NUCLEOTIDE SEQUENCE [LARGE SCALE GENOMIC DNA]</scope>
    <source>
        <strain evidence="9">CBS 11717</strain>
    </source>
</reference>
<dbReference type="GO" id="GO:0010906">
    <property type="term" value="P:regulation of glucose metabolic process"/>
    <property type="evidence" value="ECO:0007669"/>
    <property type="project" value="TreeGrafter"/>
</dbReference>
<evidence type="ECO:0000313" key="10">
    <source>
        <dbReference type="Proteomes" id="UP000191024"/>
    </source>
</evidence>
<dbReference type="EMBL" id="LT598469">
    <property type="protein sequence ID" value="SCV01040.1"/>
    <property type="molecule type" value="Genomic_DNA"/>
</dbReference>
<protein>
    <recommendedName>
        <fullName evidence="7">Protein-serine/threonine kinase</fullName>
        <ecNumber evidence="7">2.7.11.-</ecNumber>
    </recommendedName>
</protein>
<keyword evidence="3 7" id="KW-0547">Nucleotide-binding</keyword>
<keyword evidence="10" id="KW-1185">Reference proteome</keyword>
<dbReference type="PANTHER" id="PTHR11947">
    <property type="entry name" value="PYRUVATE DEHYDROGENASE KINASE"/>
    <property type="match status" value="1"/>
</dbReference>
<dbReference type="Proteomes" id="UP000191024">
    <property type="component" value="Chromosome G"/>
</dbReference>
<dbReference type="STRING" id="1230905.A0A1G4KA40"/>
<dbReference type="PANTHER" id="PTHR11947:SF25">
    <property type="entry name" value="[PYRUVATE DEHYDROGENASE (ACETYL-TRANSFERRING)] KINASE 2, MITOCHONDRIAL"/>
    <property type="match status" value="1"/>
</dbReference>
<dbReference type="Gene3D" id="1.20.140.20">
    <property type="entry name" value="Alpha-ketoacid/pyruvate dehydrogenase kinase, N-terminal domain"/>
    <property type="match status" value="1"/>
</dbReference>
<evidence type="ECO:0000256" key="2">
    <source>
        <dbReference type="ARBA" id="ARBA00022679"/>
    </source>
</evidence>
<evidence type="ECO:0000313" key="9">
    <source>
        <dbReference type="EMBL" id="SCV01040.1"/>
    </source>
</evidence>
<evidence type="ECO:0000259" key="8">
    <source>
        <dbReference type="Pfam" id="PF10436"/>
    </source>
</evidence>
<gene>
    <name evidence="9" type="ORF">LAMI_0G08966G</name>
</gene>
<dbReference type="GO" id="GO:0005759">
    <property type="term" value="C:mitochondrial matrix"/>
    <property type="evidence" value="ECO:0007669"/>
    <property type="project" value="UniProtKB-SubCell"/>
</dbReference>
<evidence type="ECO:0000256" key="4">
    <source>
        <dbReference type="ARBA" id="ARBA00022777"/>
    </source>
</evidence>
<evidence type="ECO:0000256" key="1">
    <source>
        <dbReference type="ARBA" id="ARBA00006155"/>
    </source>
</evidence>
<sequence length="488" mass="56446">MVRASDISRFRKCIKLHNKSNVSDISQIPDFSKYSPIQSISELAPFISTTLKAYPSRSRYVNQQHFYQNQNILERDYLTRSPHPVSLAQLAQYFDDSSTLTKQKLISSGQFVKEELTIRIAHKLHLLQMLPFSVVNNFHFCQVYESYFNIFDRFRRYPSIKTLEDNEKFVRFLKRILSDFNTLNLPHLIMGALECHILDLYPPAEMDKVVSSLLRARISRRLIVEEHLSITSNFNSGKKKNTLVLGDIFQECSAKEYLLEAKDMCENFISDKYYKGIALPEFVIAGDVDLNFYFLPAHLKYLLGEILRNSYEATMKEFIRQGLNQPAKITATVISNKQSFIFRISDRAGGIPHDDKTIWSFGKSKNLAKESLSNFHKLPGLQTVSLYDYMYENTRKSSLTQQYKFTSLEPIGDTNLPESVYNFERPLQSLLKRSSRYKLGIALAMCKIYAEYWNGDLTVHSIQGYGTDTVLKLGNLMHHTDELQLDKV</sequence>
<dbReference type="AlphaFoldDB" id="A0A1G4KA40"/>
<dbReference type="SUPFAM" id="SSF55874">
    <property type="entry name" value="ATPase domain of HSP90 chaperone/DNA topoisomerase II/histidine kinase"/>
    <property type="match status" value="1"/>
</dbReference>
<keyword evidence="4 7" id="KW-0418">Kinase</keyword>
<dbReference type="EC" id="2.7.11.-" evidence="7"/>
<feature type="domain" description="Branched-chain alpha-ketoacid dehydrogenase kinase/Pyruvate dehydrogenase kinase N-terminal" evidence="8">
    <location>
        <begin position="84"/>
        <end position="241"/>
    </location>
</feature>
<dbReference type="OrthoDB" id="407390at2759"/>
<evidence type="ECO:0000256" key="5">
    <source>
        <dbReference type="ARBA" id="ARBA00022840"/>
    </source>
</evidence>
<comment type="subcellular location">
    <subcellularLocation>
        <location evidence="7">Mitochondrion matrix</location>
    </subcellularLocation>
</comment>
<comment type="similarity">
    <text evidence="1 7">Belongs to the PDK/BCKDK protein kinase family.</text>
</comment>
<dbReference type="InterPro" id="IPR036784">
    <property type="entry name" value="AK/P_DHK_N_sf"/>
</dbReference>
<keyword evidence="2 7" id="KW-0808">Transferase</keyword>
<dbReference type="GO" id="GO:0005524">
    <property type="term" value="F:ATP binding"/>
    <property type="evidence" value="ECO:0007669"/>
    <property type="project" value="UniProtKB-UniRule"/>
</dbReference>
<name>A0A1G4KA40_9SACH</name>
<keyword evidence="5 7" id="KW-0067">ATP-binding</keyword>
<dbReference type="InterPro" id="IPR036890">
    <property type="entry name" value="HATPase_C_sf"/>
</dbReference>
<proteinExistence type="inferred from homology"/>
<organism evidence="9 10">
    <name type="scientific">Lachancea mirantina</name>
    <dbReference type="NCBI Taxonomy" id="1230905"/>
    <lineage>
        <taxon>Eukaryota</taxon>
        <taxon>Fungi</taxon>
        <taxon>Dikarya</taxon>
        <taxon>Ascomycota</taxon>
        <taxon>Saccharomycotina</taxon>
        <taxon>Saccharomycetes</taxon>
        <taxon>Saccharomycetales</taxon>
        <taxon>Saccharomycetaceae</taxon>
        <taxon>Lachancea</taxon>
    </lineage>
</organism>
<dbReference type="SUPFAM" id="SSF69012">
    <property type="entry name" value="alpha-ketoacid dehydrogenase kinase, N-terminal domain"/>
    <property type="match status" value="1"/>
</dbReference>
<dbReference type="Pfam" id="PF10436">
    <property type="entry name" value="BCDHK_Adom3"/>
    <property type="match status" value="1"/>
</dbReference>
<accession>A0A1G4KA40</accession>
<evidence type="ECO:0000256" key="6">
    <source>
        <dbReference type="ARBA" id="ARBA00023128"/>
    </source>
</evidence>